<feature type="domain" description="Ribonuclease H1 N-terminal" evidence="1">
    <location>
        <begin position="115"/>
        <end position="155"/>
    </location>
</feature>
<organism evidence="2 3">
    <name type="scientific">Schizophyllum amplum</name>
    <dbReference type="NCBI Taxonomy" id="97359"/>
    <lineage>
        <taxon>Eukaryota</taxon>
        <taxon>Fungi</taxon>
        <taxon>Dikarya</taxon>
        <taxon>Basidiomycota</taxon>
        <taxon>Agaricomycotina</taxon>
        <taxon>Agaricomycetes</taxon>
        <taxon>Agaricomycetidae</taxon>
        <taxon>Agaricales</taxon>
        <taxon>Schizophyllaceae</taxon>
        <taxon>Schizophyllum</taxon>
    </lineage>
</organism>
<feature type="non-terminal residue" evidence="2">
    <location>
        <position position="1"/>
    </location>
</feature>
<feature type="non-terminal residue" evidence="2">
    <location>
        <position position="171"/>
    </location>
</feature>
<dbReference type="Pfam" id="PF01693">
    <property type="entry name" value="Cauli_VI"/>
    <property type="match status" value="2"/>
</dbReference>
<sequence length="171" mass="18457">PASTTPRSTQVSPGRNVYVVFIGRKAGVYTEWADCRAQVSAVKHNSYKSFGTLAKGQAAFAAAHARGLTFSCGSATLNVGRVVERYPMMPDDLPLCLAFIDDDTSTAMAAADHIWYVVFAGTQPGVYRTYHEAALATTGLNGAKQRSYMTRVEAEGAFKQALYAAEVHRLV</sequence>
<dbReference type="EMBL" id="VDMD01000036">
    <property type="protein sequence ID" value="TRM58350.1"/>
    <property type="molecule type" value="Genomic_DNA"/>
</dbReference>
<protein>
    <recommendedName>
        <fullName evidence="1">Ribonuclease H1 N-terminal domain-containing protein</fullName>
    </recommendedName>
</protein>
<dbReference type="InterPro" id="IPR009027">
    <property type="entry name" value="Ribosomal_bL9/RNase_H1_N"/>
</dbReference>
<feature type="domain" description="Ribonuclease H1 N-terminal" evidence="1">
    <location>
        <begin position="17"/>
        <end position="58"/>
    </location>
</feature>
<evidence type="ECO:0000313" key="2">
    <source>
        <dbReference type="EMBL" id="TRM58350.1"/>
    </source>
</evidence>
<dbReference type="InterPro" id="IPR011320">
    <property type="entry name" value="RNase_H1_N"/>
</dbReference>
<evidence type="ECO:0000313" key="3">
    <source>
        <dbReference type="Proteomes" id="UP000320762"/>
    </source>
</evidence>
<keyword evidence="3" id="KW-1185">Reference proteome</keyword>
<evidence type="ECO:0000259" key="1">
    <source>
        <dbReference type="Pfam" id="PF01693"/>
    </source>
</evidence>
<comment type="caution">
    <text evidence="2">The sequence shown here is derived from an EMBL/GenBank/DDBJ whole genome shotgun (WGS) entry which is preliminary data.</text>
</comment>
<reference evidence="2 3" key="1">
    <citation type="journal article" date="2019" name="New Phytol.">
        <title>Comparative genomics reveals unique wood-decay strategies and fruiting body development in the Schizophyllaceae.</title>
        <authorList>
            <person name="Almasi E."/>
            <person name="Sahu N."/>
            <person name="Krizsan K."/>
            <person name="Balint B."/>
            <person name="Kovacs G.M."/>
            <person name="Kiss B."/>
            <person name="Cseklye J."/>
            <person name="Drula E."/>
            <person name="Henrissat B."/>
            <person name="Nagy I."/>
            <person name="Chovatia M."/>
            <person name="Adam C."/>
            <person name="LaButti K."/>
            <person name="Lipzen A."/>
            <person name="Riley R."/>
            <person name="Grigoriev I.V."/>
            <person name="Nagy L.G."/>
        </authorList>
    </citation>
    <scope>NUCLEOTIDE SEQUENCE [LARGE SCALE GENOMIC DNA]</scope>
    <source>
        <strain evidence="2 3">NL-1724</strain>
    </source>
</reference>
<name>A0A550C0P1_9AGAR</name>
<gene>
    <name evidence="2" type="ORF">BD626DRAFT_360221</name>
</gene>
<dbReference type="SUPFAM" id="SSF55658">
    <property type="entry name" value="L9 N-domain-like"/>
    <property type="match status" value="2"/>
</dbReference>
<accession>A0A550C0P1</accession>
<dbReference type="InterPro" id="IPR037056">
    <property type="entry name" value="RNase_H1_N_sf"/>
</dbReference>
<dbReference type="AlphaFoldDB" id="A0A550C0P1"/>
<dbReference type="OrthoDB" id="3270804at2759"/>
<dbReference type="Gene3D" id="3.40.970.10">
    <property type="entry name" value="Ribonuclease H1, N-terminal domain"/>
    <property type="match status" value="2"/>
</dbReference>
<proteinExistence type="predicted"/>
<dbReference type="Proteomes" id="UP000320762">
    <property type="component" value="Unassembled WGS sequence"/>
</dbReference>